<dbReference type="VEuPathDB" id="TriTrypDB:LdBPK_201410.1"/>
<evidence type="ECO:0000256" key="2">
    <source>
        <dbReference type="PROSITE-ProRule" id="PRU00317"/>
    </source>
</evidence>
<dbReference type="OrthoDB" id="668540at2759"/>
<dbReference type="PANTHER" id="PTHR12537:SF50">
    <property type="entry name" value="RNA BINDING PROTEIN, PUTATIVE-RELATED"/>
    <property type="match status" value="1"/>
</dbReference>
<dbReference type="VEuPathDB" id="TriTrypDB:LDHU3_20.1770"/>
<protein>
    <submittedName>
        <fullName evidence="5">Pumilio protein 9, putative</fullName>
    </submittedName>
</protein>
<proteinExistence type="predicted"/>
<evidence type="ECO:0000313" key="6">
    <source>
        <dbReference type="Proteomes" id="UP000274082"/>
    </source>
</evidence>
<dbReference type="InterPro" id="IPR033133">
    <property type="entry name" value="PUM-HD"/>
</dbReference>
<reference evidence="5 6" key="1">
    <citation type="journal article" date="2018" name="Sci. Rep.">
        <title>A complete Leishmania donovani reference genome identifies novel genetic variations associated with virulence.</title>
        <authorList>
            <person name="Lypaczewski P."/>
            <person name="Hoshizaki J."/>
            <person name="Zhang W.-W."/>
            <person name="McCall L.-I."/>
            <person name="Torcivia-Rodriguez J."/>
            <person name="Simonyan V."/>
            <person name="Kaur A."/>
            <person name="Dewar K."/>
            <person name="Matlashewski G."/>
        </authorList>
    </citation>
    <scope>NUCLEOTIDE SEQUENCE [LARGE SCALE GENOMIC DNA]</scope>
    <source>
        <strain evidence="5 6">LdCL</strain>
    </source>
</reference>
<dbReference type="PROSITE" id="PS50302">
    <property type="entry name" value="PUM"/>
    <property type="match status" value="2"/>
</dbReference>
<dbReference type="EMBL" id="CP029519">
    <property type="protein sequence ID" value="AYU78422.1"/>
    <property type="molecule type" value="Genomic_DNA"/>
</dbReference>
<dbReference type="FunFam" id="1.25.10.10:FF:000665">
    <property type="entry name" value="Pumilio protein 9, putative"/>
    <property type="match status" value="1"/>
</dbReference>
<keyword evidence="6" id="KW-1185">Reference proteome</keyword>
<feature type="region of interest" description="Disordered" evidence="3">
    <location>
        <begin position="1"/>
        <end position="45"/>
    </location>
</feature>
<dbReference type="GO" id="GO:0010608">
    <property type="term" value="P:post-transcriptional regulation of gene expression"/>
    <property type="evidence" value="ECO:0007669"/>
    <property type="project" value="TreeGrafter"/>
</dbReference>
<evidence type="ECO:0000313" key="5">
    <source>
        <dbReference type="EMBL" id="AYU78422.1"/>
    </source>
</evidence>
<dbReference type="InterPro" id="IPR001313">
    <property type="entry name" value="Pumilio_RNA-bd_rpt"/>
</dbReference>
<feature type="repeat" description="Pumilio" evidence="2">
    <location>
        <begin position="292"/>
        <end position="328"/>
    </location>
</feature>
<name>A0A3Q8IA47_LEIDO</name>
<accession>A0A3Q8IA47</accession>
<dbReference type="GO" id="GO:0005737">
    <property type="term" value="C:cytoplasm"/>
    <property type="evidence" value="ECO:0007669"/>
    <property type="project" value="TreeGrafter"/>
</dbReference>
<keyword evidence="1" id="KW-0677">Repeat</keyword>
<dbReference type="PANTHER" id="PTHR12537">
    <property type="entry name" value="RNA BINDING PROTEIN PUMILIO-RELATED"/>
    <property type="match status" value="1"/>
</dbReference>
<sequence>MSSSAGLRDLGRNQTTAQRAMVARKGAAPPLHRNAGRSAAAATFVRPPRASPAAVPAPASCGTAGPLEQASPAAAAVPCARGAGLPTVSAVPVLSLDCEAERGCAGVAPATVAATVAPAVHVAAPLCGTRRLSAMPAAALVEAFRATCEGHVADVACTPQGKALLQAALRTQRPEVLDSVVTELCPRLRDVAVDVHGCHVLRTLVEACTAEQTEALIGAMHASVVLNMCTASQYTRRTLQSLFERREVDLSALVHVLADNAGYLAATQQGCISLMRVFELCDAAQKAELVRELLPKLAALSMDAFANYMVQCAIEHSDRTTAAQYVVAHFTGNILQMSCNKHSSNVLEVVLRCCGEVPAVRRLFLDELVFNPAALKEVVGDLYGNFVVQALIGVVTNPMEFKRVEDRLRPALVGCQFAAKIEGKIKAKRPVPPHAGGAVHHHPYPQSHQQRPLSVPCTMPDHAGPCAPSVRATIPLSQMPVMSAGEARVPSQGYCHRPYDRNPLCCVPLAAEQQQPQKVEQAPSEHVYPADHFRFPILKERTAARTAGVVPVADGADSGPVYGPSPAARRHLQQQQQQAFCPPFNIMC</sequence>
<feature type="region of interest" description="Disordered" evidence="3">
    <location>
        <begin position="430"/>
        <end position="454"/>
    </location>
</feature>
<organism evidence="5 6">
    <name type="scientific">Leishmania donovani</name>
    <dbReference type="NCBI Taxonomy" id="5661"/>
    <lineage>
        <taxon>Eukaryota</taxon>
        <taxon>Discoba</taxon>
        <taxon>Euglenozoa</taxon>
        <taxon>Kinetoplastea</taxon>
        <taxon>Metakinetoplastina</taxon>
        <taxon>Trypanosomatida</taxon>
        <taxon>Trypanosomatidae</taxon>
        <taxon>Leishmaniinae</taxon>
        <taxon>Leishmania</taxon>
    </lineage>
</organism>
<evidence type="ECO:0000256" key="3">
    <source>
        <dbReference type="SAM" id="MobiDB-lite"/>
    </source>
</evidence>
<dbReference type="GO" id="GO:0003729">
    <property type="term" value="F:mRNA binding"/>
    <property type="evidence" value="ECO:0007669"/>
    <property type="project" value="TreeGrafter"/>
</dbReference>
<dbReference type="Pfam" id="PF00806">
    <property type="entry name" value="PUF"/>
    <property type="match status" value="4"/>
</dbReference>
<evidence type="ECO:0000259" key="4">
    <source>
        <dbReference type="PROSITE" id="PS50303"/>
    </source>
</evidence>
<evidence type="ECO:0000256" key="1">
    <source>
        <dbReference type="ARBA" id="ARBA00022737"/>
    </source>
</evidence>
<dbReference type="VEuPathDB" id="TriTrypDB:LdCL_200018800"/>
<dbReference type="AlphaFoldDB" id="A0A3Q8IA47"/>
<dbReference type="Proteomes" id="UP000274082">
    <property type="component" value="Chromosome 20"/>
</dbReference>
<dbReference type="InterPro" id="IPR016024">
    <property type="entry name" value="ARM-type_fold"/>
</dbReference>
<dbReference type="SUPFAM" id="SSF48371">
    <property type="entry name" value="ARM repeat"/>
    <property type="match status" value="1"/>
</dbReference>
<feature type="domain" description="PUM-HD" evidence="4">
    <location>
        <begin position="88"/>
        <end position="433"/>
    </location>
</feature>
<dbReference type="InterPro" id="IPR011989">
    <property type="entry name" value="ARM-like"/>
</dbReference>
<feature type="repeat" description="Pumilio" evidence="2">
    <location>
        <begin position="183"/>
        <end position="218"/>
    </location>
</feature>
<dbReference type="Gene3D" id="1.25.10.10">
    <property type="entry name" value="Leucine-rich Repeat Variant"/>
    <property type="match status" value="1"/>
</dbReference>
<gene>
    <name evidence="5" type="ORF">LdCL_200018800</name>
</gene>
<dbReference type="PROSITE" id="PS50303">
    <property type="entry name" value="PUM_HD"/>
    <property type="match status" value="1"/>
</dbReference>
<dbReference type="SMART" id="SM00025">
    <property type="entry name" value="Pumilio"/>
    <property type="match status" value="5"/>
</dbReference>